<evidence type="ECO:0000313" key="3">
    <source>
        <dbReference type="Proteomes" id="UP001497516"/>
    </source>
</evidence>
<organism evidence="2 3">
    <name type="scientific">Linum trigynum</name>
    <dbReference type="NCBI Taxonomy" id="586398"/>
    <lineage>
        <taxon>Eukaryota</taxon>
        <taxon>Viridiplantae</taxon>
        <taxon>Streptophyta</taxon>
        <taxon>Embryophyta</taxon>
        <taxon>Tracheophyta</taxon>
        <taxon>Spermatophyta</taxon>
        <taxon>Magnoliopsida</taxon>
        <taxon>eudicotyledons</taxon>
        <taxon>Gunneridae</taxon>
        <taxon>Pentapetalae</taxon>
        <taxon>rosids</taxon>
        <taxon>fabids</taxon>
        <taxon>Malpighiales</taxon>
        <taxon>Linaceae</taxon>
        <taxon>Linum</taxon>
    </lineage>
</organism>
<protein>
    <submittedName>
        <fullName evidence="2">Uncharacterized protein</fullName>
    </submittedName>
</protein>
<feature type="transmembrane region" description="Helical" evidence="1">
    <location>
        <begin position="12"/>
        <end position="31"/>
    </location>
</feature>
<gene>
    <name evidence="2" type="ORF">LTRI10_LOCUS38132</name>
</gene>
<keyword evidence="1" id="KW-1133">Transmembrane helix</keyword>
<name>A0AAV2FHV4_9ROSI</name>
<dbReference type="EMBL" id="OZ034819">
    <property type="protein sequence ID" value="CAL1397864.1"/>
    <property type="molecule type" value="Genomic_DNA"/>
</dbReference>
<sequence>MRKVISYYLLKGLLISLLLFPFISINVFYFVEDLYELPSDSLATVNEDEDPALIGALSGIALDSNVDSEDE</sequence>
<dbReference type="Proteomes" id="UP001497516">
    <property type="component" value="Chromosome 6"/>
</dbReference>
<keyword evidence="3" id="KW-1185">Reference proteome</keyword>
<reference evidence="2 3" key="1">
    <citation type="submission" date="2024-04" db="EMBL/GenBank/DDBJ databases">
        <authorList>
            <person name="Fracassetti M."/>
        </authorList>
    </citation>
    <scope>NUCLEOTIDE SEQUENCE [LARGE SCALE GENOMIC DNA]</scope>
</reference>
<proteinExistence type="predicted"/>
<accession>A0AAV2FHV4</accession>
<keyword evidence="1" id="KW-0472">Membrane</keyword>
<keyword evidence="1" id="KW-0812">Transmembrane</keyword>
<dbReference type="AlphaFoldDB" id="A0AAV2FHV4"/>
<evidence type="ECO:0000313" key="2">
    <source>
        <dbReference type="EMBL" id="CAL1397864.1"/>
    </source>
</evidence>
<evidence type="ECO:0000256" key="1">
    <source>
        <dbReference type="SAM" id="Phobius"/>
    </source>
</evidence>